<sequence>MVIKVRLVSVEDLESQVNTEEVVFPEIWVKLVLPDQRAYLETSVHQVYQEDKANLDYLDLKHITALAQC</sequence>
<dbReference type="EMBL" id="UZAG01015593">
    <property type="protein sequence ID" value="VDO21743.1"/>
    <property type="molecule type" value="Genomic_DNA"/>
</dbReference>
<evidence type="ECO:0000313" key="1">
    <source>
        <dbReference type="EMBL" id="VDO21743.1"/>
    </source>
</evidence>
<proteinExistence type="predicted"/>
<reference evidence="1 2" key="1">
    <citation type="submission" date="2018-11" db="EMBL/GenBank/DDBJ databases">
        <authorList>
            <consortium name="Pathogen Informatics"/>
        </authorList>
    </citation>
    <scope>NUCLEOTIDE SEQUENCE [LARGE SCALE GENOMIC DNA]</scope>
</reference>
<dbReference type="AlphaFoldDB" id="A0A3P7UM94"/>
<accession>A0A3P7UM94</accession>
<keyword evidence="2" id="KW-1185">Reference proteome</keyword>
<gene>
    <name evidence="1" type="ORF">BTMF_LOCUS6425</name>
</gene>
<protein>
    <submittedName>
        <fullName evidence="1">Uncharacterized protein</fullName>
    </submittedName>
</protein>
<name>A0A3P7UM94_9BILA</name>
<dbReference type="Proteomes" id="UP000280834">
    <property type="component" value="Unassembled WGS sequence"/>
</dbReference>
<evidence type="ECO:0000313" key="2">
    <source>
        <dbReference type="Proteomes" id="UP000280834"/>
    </source>
</evidence>
<organism evidence="1 2">
    <name type="scientific">Brugia timori</name>
    <dbReference type="NCBI Taxonomy" id="42155"/>
    <lineage>
        <taxon>Eukaryota</taxon>
        <taxon>Metazoa</taxon>
        <taxon>Ecdysozoa</taxon>
        <taxon>Nematoda</taxon>
        <taxon>Chromadorea</taxon>
        <taxon>Rhabditida</taxon>
        <taxon>Spirurina</taxon>
        <taxon>Spiruromorpha</taxon>
        <taxon>Filarioidea</taxon>
        <taxon>Onchocercidae</taxon>
        <taxon>Brugia</taxon>
    </lineage>
</organism>